<evidence type="ECO:0000256" key="1">
    <source>
        <dbReference type="SAM" id="Coils"/>
    </source>
</evidence>
<dbReference type="RefSeq" id="WP_038965952.1">
    <property type="nucleotide sequence ID" value="NZ_JBIYES010000001.1"/>
</dbReference>
<evidence type="ECO:0000256" key="3">
    <source>
        <dbReference type="SAM" id="Phobius"/>
    </source>
</evidence>
<dbReference type="EMBL" id="AP023096">
    <property type="protein sequence ID" value="BCE64931.1"/>
    <property type="molecule type" value="Genomic_DNA"/>
</dbReference>
<sequence length="274" mass="29745">MAPPRTDTGRLNHQMEDDPSRPHPHAASHPPADDHVAEDRGPQPRTDHGNSAPIIHPPHEAPALSSAHFGSGQEESGRVTAIANWMQRGRRIWRGHLQRDQLPEATGGSMGNIERWLLALLSVLVIVSCVCATIVLMQATALKAEIATLQREIIALKLRVARLDQIASANEARDKPSTEAPKPPAETRPDQAVLVLSREEIQLIRDYIKPAPVAGSATESIRVGDPVTGETIPFPSPITEKVRKLLGARFTIRNGVIVISRIGSRHADVVIGPN</sequence>
<keyword evidence="3" id="KW-0472">Membrane</keyword>
<organism evidence="6">
    <name type="scientific">Bradyrhizobium diazoefficiens</name>
    <dbReference type="NCBI Taxonomy" id="1355477"/>
    <lineage>
        <taxon>Bacteria</taxon>
        <taxon>Pseudomonadati</taxon>
        <taxon>Pseudomonadota</taxon>
        <taxon>Alphaproteobacteria</taxon>
        <taxon>Hyphomicrobiales</taxon>
        <taxon>Nitrobacteraceae</taxon>
        <taxon>Bradyrhizobium</taxon>
    </lineage>
</organism>
<name>A0A810ARE5_9BRAD</name>
<reference evidence="6" key="3">
    <citation type="submission" date="2020-05" db="EMBL/GenBank/DDBJ databases">
        <title>Complete genome sequence of Bradyrhizobium diazoefficiens XF6 isolated from soybean nodule.</title>
        <authorList>
            <person name="Noda R."/>
            <person name="Kakizaki K."/>
            <person name="Minamisawa K."/>
        </authorList>
    </citation>
    <scope>NUCLEOTIDE SEQUENCE</scope>
    <source>
        <strain evidence="6">XF6</strain>
    </source>
</reference>
<evidence type="ECO:0000313" key="6">
    <source>
        <dbReference type="EMBL" id="BCE64931.1"/>
    </source>
</evidence>
<feature type="region of interest" description="Disordered" evidence="2">
    <location>
        <begin position="169"/>
        <end position="189"/>
    </location>
</feature>
<gene>
    <name evidence="4" type="ORF">XF1B_37610</name>
    <name evidence="5" type="ORF">XF4B_36760</name>
    <name evidence="6" type="ORF">XF6B_37300</name>
</gene>
<dbReference type="EMBL" id="AP023091">
    <property type="protein sequence ID" value="BCE21080.1"/>
    <property type="molecule type" value="Genomic_DNA"/>
</dbReference>
<feature type="coiled-coil region" evidence="1">
    <location>
        <begin position="139"/>
        <end position="166"/>
    </location>
</feature>
<evidence type="ECO:0000313" key="4">
    <source>
        <dbReference type="EMBL" id="BCE21080.1"/>
    </source>
</evidence>
<dbReference type="AlphaFoldDB" id="A0A810ARE5"/>
<feature type="region of interest" description="Disordered" evidence="2">
    <location>
        <begin position="1"/>
        <end position="76"/>
    </location>
</feature>
<protein>
    <submittedName>
        <fullName evidence="6">Uncharacterized protein</fullName>
    </submittedName>
</protein>
<dbReference type="EMBL" id="AP023094">
    <property type="protein sequence ID" value="BCE47327.1"/>
    <property type="molecule type" value="Genomic_DNA"/>
</dbReference>
<accession>A0A810ARE5</accession>
<reference evidence="5" key="2">
    <citation type="submission" date="2020-05" db="EMBL/GenBank/DDBJ databases">
        <title>Complete genome sequence of Bradyrhizobium diazoefficiens XF4 isolated from soybean nodule.</title>
        <authorList>
            <person name="Noda R."/>
            <person name="Kakizaki K."/>
            <person name="Minamisawa K."/>
        </authorList>
    </citation>
    <scope>NUCLEOTIDE SEQUENCE</scope>
    <source>
        <strain evidence="5">XF4</strain>
    </source>
</reference>
<evidence type="ECO:0000313" key="5">
    <source>
        <dbReference type="EMBL" id="BCE47327.1"/>
    </source>
</evidence>
<keyword evidence="1" id="KW-0175">Coiled coil</keyword>
<proteinExistence type="predicted"/>
<feature type="transmembrane region" description="Helical" evidence="3">
    <location>
        <begin position="116"/>
        <end position="137"/>
    </location>
</feature>
<keyword evidence="3" id="KW-1133">Transmembrane helix</keyword>
<evidence type="ECO:0000256" key="2">
    <source>
        <dbReference type="SAM" id="MobiDB-lite"/>
    </source>
</evidence>
<feature type="compositionally biased region" description="Basic and acidic residues" evidence="2">
    <location>
        <begin position="7"/>
        <end position="21"/>
    </location>
</feature>
<keyword evidence="3" id="KW-0812">Transmembrane</keyword>
<feature type="compositionally biased region" description="Basic and acidic residues" evidence="2">
    <location>
        <begin position="31"/>
        <end position="48"/>
    </location>
</feature>
<reference evidence="4" key="1">
    <citation type="submission" date="2020-05" db="EMBL/GenBank/DDBJ databases">
        <title>Complete genome sequence of Bradyrhizobium diazoefficiens XF1 isolated from soybean nodule.</title>
        <authorList>
            <person name="Noda R."/>
            <person name="Kakizaki K."/>
            <person name="Minamisawa K."/>
        </authorList>
    </citation>
    <scope>NUCLEOTIDE SEQUENCE</scope>
    <source>
        <strain evidence="4">XF1</strain>
    </source>
</reference>